<comment type="caution">
    <text evidence="2">The sequence shown here is derived from an EMBL/GenBank/DDBJ whole genome shotgun (WGS) entry which is preliminary data.</text>
</comment>
<evidence type="ECO:0000313" key="2">
    <source>
        <dbReference type="EMBL" id="KAK4359616.1"/>
    </source>
</evidence>
<organism evidence="2 3">
    <name type="scientific">Anisodus tanguticus</name>
    <dbReference type="NCBI Taxonomy" id="243964"/>
    <lineage>
        <taxon>Eukaryota</taxon>
        <taxon>Viridiplantae</taxon>
        <taxon>Streptophyta</taxon>
        <taxon>Embryophyta</taxon>
        <taxon>Tracheophyta</taxon>
        <taxon>Spermatophyta</taxon>
        <taxon>Magnoliopsida</taxon>
        <taxon>eudicotyledons</taxon>
        <taxon>Gunneridae</taxon>
        <taxon>Pentapetalae</taxon>
        <taxon>asterids</taxon>
        <taxon>lamiids</taxon>
        <taxon>Solanales</taxon>
        <taxon>Solanaceae</taxon>
        <taxon>Solanoideae</taxon>
        <taxon>Hyoscyameae</taxon>
        <taxon>Anisodus</taxon>
    </lineage>
</organism>
<protein>
    <submittedName>
        <fullName evidence="2">Uncharacterized protein</fullName>
    </submittedName>
</protein>
<evidence type="ECO:0000256" key="1">
    <source>
        <dbReference type="SAM" id="MobiDB-lite"/>
    </source>
</evidence>
<name>A0AAE1RZ81_9SOLA</name>
<dbReference type="AlphaFoldDB" id="A0AAE1RZ81"/>
<keyword evidence="3" id="KW-1185">Reference proteome</keyword>
<reference evidence="2" key="1">
    <citation type="submission" date="2023-12" db="EMBL/GenBank/DDBJ databases">
        <title>Genome assembly of Anisodus tanguticus.</title>
        <authorList>
            <person name="Wang Y.-J."/>
        </authorList>
    </citation>
    <scope>NUCLEOTIDE SEQUENCE</scope>
    <source>
        <strain evidence="2">KB-2021</strain>
        <tissue evidence="2">Leaf</tissue>
    </source>
</reference>
<evidence type="ECO:0000313" key="3">
    <source>
        <dbReference type="Proteomes" id="UP001291623"/>
    </source>
</evidence>
<proteinExistence type="predicted"/>
<feature type="region of interest" description="Disordered" evidence="1">
    <location>
        <begin position="256"/>
        <end position="275"/>
    </location>
</feature>
<sequence>MAVERRFVCYTEQVKCSPSVVSFILGEKDFEIKETSPARGEDQRGDEAKIEVRKVKRKKKSLKEDVNAENLGVCHTSFNAPLHIGSSSSAHTPAHPHDSLSAISEAKISSVEAVEDVDAAVEEMAGDNPPTEANPTDDSEVPVDIVPEDVLLQYFGSVDVAPVPSLPIDIHRERVDESLAKGIPTSKEEFHTLRASLFRLSKETKDSPVLVTAYNDMALALKNLFVLHKMTKDSHDEGVATLQHLGSLRQENKHIQTSFNEPLNRPLNPLANYEE</sequence>
<accession>A0AAE1RZ81</accession>
<dbReference type="EMBL" id="JAVYJV010000011">
    <property type="protein sequence ID" value="KAK4359616.1"/>
    <property type="molecule type" value="Genomic_DNA"/>
</dbReference>
<gene>
    <name evidence="2" type="ORF">RND71_021845</name>
</gene>
<dbReference type="Proteomes" id="UP001291623">
    <property type="component" value="Unassembled WGS sequence"/>
</dbReference>